<dbReference type="PRINTS" id="PR00149">
    <property type="entry name" value="FUMRATELYASE"/>
</dbReference>
<protein>
    <submittedName>
        <fullName evidence="4">3-carboxy-cis,cis-muconate cycloisomerase</fullName>
        <ecNumber evidence="4">5.5.1.2</ecNumber>
    </submittedName>
</protein>
<dbReference type="SUPFAM" id="SSF48557">
    <property type="entry name" value="L-aspartase-like"/>
    <property type="match status" value="1"/>
</dbReference>
<evidence type="ECO:0000313" key="4">
    <source>
        <dbReference type="EMBL" id="MBG6089109.1"/>
    </source>
</evidence>
<accession>A0A931DI04</accession>
<dbReference type="EMBL" id="JADOUA010000001">
    <property type="protein sequence ID" value="MBG6089109.1"/>
    <property type="molecule type" value="Genomic_DNA"/>
</dbReference>
<dbReference type="SMART" id="SM00998">
    <property type="entry name" value="ADSL_C"/>
    <property type="match status" value="1"/>
</dbReference>
<proteinExistence type="inferred from homology"/>
<reference evidence="4" key="1">
    <citation type="submission" date="2020-11" db="EMBL/GenBank/DDBJ databases">
        <title>Sequencing the genomes of 1000 actinobacteria strains.</title>
        <authorList>
            <person name="Klenk H.-P."/>
        </authorList>
    </citation>
    <scope>NUCLEOTIDE SEQUENCE</scope>
    <source>
        <strain evidence="4">DSM 43175</strain>
    </source>
</reference>
<evidence type="ECO:0000256" key="1">
    <source>
        <dbReference type="ARBA" id="ARBA00023239"/>
    </source>
</evidence>
<name>A0A931DI04_9ACTN</name>
<feature type="domain" description="Adenylosuccinate lyase C-terminal" evidence="3">
    <location>
        <begin position="363"/>
        <end position="440"/>
    </location>
</feature>
<sequence length="452" mass="48105">MRGHAFRLLSALYHDEPMLAIWSPEETVATWLRVESELAQAQAETGLLRQDDADAISAVCRPELIDLDRLWEGARTVGYPILPLVRQIAGHLPPGPDGRVHYGATTQDIMDTGLALQLVRSCDRLIELALEFGDALAALTGDHAEVVVAARTHAQQAVPTTFGAKTAVFLGEVAREVDELRRVRPAVGVVSLFGAGGTNAAMGEDAARVRAALARRLGLADTDVPWHVARDRVARFGQACSLLAATCVRFAREVVDLSRTEIGEVGEEDGHHRGASSTMPQKVNPISSESVIGYGVAASGSAALLARAMEAGHERSAGEWQIEWLAVPQLAEYTAAAVRLSAGTAGSLRVFPERMRANLALDGGLLMSEALMMRLAPALGRERAHDLVYAAAARARAEGADLVGVCARDLPEDVREEIGPLLLDPAAYLGEAMSVASSAVREWKTVRNGGGA</sequence>
<evidence type="ECO:0000256" key="2">
    <source>
        <dbReference type="ARBA" id="ARBA00034772"/>
    </source>
</evidence>
<dbReference type="Gene3D" id="1.10.40.30">
    <property type="entry name" value="Fumarase/aspartase (C-terminal domain)"/>
    <property type="match status" value="1"/>
</dbReference>
<keyword evidence="5" id="KW-1185">Reference proteome</keyword>
<dbReference type="PANTHER" id="PTHR43172:SF2">
    <property type="entry name" value="ADENYLOSUCCINATE LYASE C-TERMINAL DOMAIN-CONTAINING PROTEIN"/>
    <property type="match status" value="1"/>
</dbReference>
<dbReference type="EC" id="5.5.1.2" evidence="4"/>
<dbReference type="GO" id="GO:0047472">
    <property type="term" value="F:3-carboxy-cis,cis-muconate cycloisomerase activity"/>
    <property type="evidence" value="ECO:0007669"/>
    <property type="project" value="UniProtKB-EC"/>
</dbReference>
<comment type="similarity">
    <text evidence="2">Belongs to the class-II fumarase/aspartase family.</text>
</comment>
<dbReference type="PANTHER" id="PTHR43172">
    <property type="entry name" value="ADENYLOSUCCINATE LYASE"/>
    <property type="match status" value="1"/>
</dbReference>
<dbReference type="PRINTS" id="PR00145">
    <property type="entry name" value="ARGSUCLYASE"/>
</dbReference>
<dbReference type="InterPro" id="IPR019468">
    <property type="entry name" value="AdenyloSucc_lyase_C"/>
</dbReference>
<keyword evidence="1" id="KW-0456">Lyase</keyword>
<dbReference type="Proteomes" id="UP000614047">
    <property type="component" value="Unassembled WGS sequence"/>
</dbReference>
<dbReference type="InterPro" id="IPR008948">
    <property type="entry name" value="L-Aspartase-like"/>
</dbReference>
<dbReference type="GO" id="GO:0016829">
    <property type="term" value="F:lyase activity"/>
    <property type="evidence" value="ECO:0007669"/>
    <property type="project" value="UniProtKB-KW"/>
</dbReference>
<comment type="caution">
    <text evidence="4">The sequence shown here is derived from an EMBL/GenBank/DDBJ whole genome shotgun (WGS) entry which is preliminary data.</text>
</comment>
<dbReference type="Gene3D" id="1.20.200.10">
    <property type="entry name" value="Fumarase/aspartase (Central domain)"/>
    <property type="match status" value="1"/>
</dbReference>
<dbReference type="RefSeq" id="WP_197011754.1">
    <property type="nucleotide sequence ID" value="NZ_BAABES010000022.1"/>
</dbReference>
<dbReference type="Pfam" id="PF00206">
    <property type="entry name" value="Lyase_1"/>
    <property type="match status" value="1"/>
</dbReference>
<evidence type="ECO:0000313" key="5">
    <source>
        <dbReference type="Proteomes" id="UP000614047"/>
    </source>
</evidence>
<keyword evidence="4" id="KW-0413">Isomerase</keyword>
<organism evidence="4 5">
    <name type="scientific">Actinomadura viridis</name>
    <dbReference type="NCBI Taxonomy" id="58110"/>
    <lineage>
        <taxon>Bacteria</taxon>
        <taxon>Bacillati</taxon>
        <taxon>Actinomycetota</taxon>
        <taxon>Actinomycetes</taxon>
        <taxon>Streptosporangiales</taxon>
        <taxon>Thermomonosporaceae</taxon>
        <taxon>Actinomadura</taxon>
    </lineage>
</organism>
<dbReference type="CDD" id="cd01597">
    <property type="entry name" value="pCLME"/>
    <property type="match status" value="1"/>
</dbReference>
<dbReference type="AlphaFoldDB" id="A0A931DI04"/>
<dbReference type="InterPro" id="IPR022761">
    <property type="entry name" value="Fumarate_lyase_N"/>
</dbReference>
<dbReference type="InterPro" id="IPR000362">
    <property type="entry name" value="Fumarate_lyase_fam"/>
</dbReference>
<gene>
    <name evidence="4" type="ORF">IW256_003222</name>
</gene>
<dbReference type="Pfam" id="PF10397">
    <property type="entry name" value="ADSL_C"/>
    <property type="match status" value="1"/>
</dbReference>
<evidence type="ECO:0000259" key="3">
    <source>
        <dbReference type="SMART" id="SM00998"/>
    </source>
</evidence>